<feature type="transmembrane region" description="Helical" evidence="7">
    <location>
        <begin position="250"/>
        <end position="271"/>
    </location>
</feature>
<dbReference type="EMBL" id="FZOD01000021">
    <property type="protein sequence ID" value="SNS99376.1"/>
    <property type="molecule type" value="Genomic_DNA"/>
</dbReference>
<evidence type="ECO:0000259" key="8">
    <source>
        <dbReference type="PROSITE" id="PS50850"/>
    </source>
</evidence>
<evidence type="ECO:0000256" key="4">
    <source>
        <dbReference type="ARBA" id="ARBA00022692"/>
    </source>
</evidence>
<feature type="domain" description="Major facilitator superfamily (MFS) profile" evidence="8">
    <location>
        <begin position="1"/>
        <end position="398"/>
    </location>
</feature>
<dbReference type="PANTHER" id="PTHR23517:SF3">
    <property type="entry name" value="INTEGRAL MEMBRANE TRANSPORT PROTEIN"/>
    <property type="match status" value="1"/>
</dbReference>
<dbReference type="Pfam" id="PF07690">
    <property type="entry name" value="MFS_1"/>
    <property type="match status" value="1"/>
</dbReference>
<dbReference type="AlphaFoldDB" id="A0A239J002"/>
<evidence type="ECO:0000313" key="10">
    <source>
        <dbReference type="Proteomes" id="UP000198282"/>
    </source>
</evidence>
<feature type="transmembrane region" description="Helical" evidence="7">
    <location>
        <begin position="49"/>
        <end position="69"/>
    </location>
</feature>
<dbReference type="GO" id="GO:0022857">
    <property type="term" value="F:transmembrane transporter activity"/>
    <property type="evidence" value="ECO:0007669"/>
    <property type="project" value="InterPro"/>
</dbReference>
<dbReference type="SUPFAM" id="SSF103473">
    <property type="entry name" value="MFS general substrate transporter"/>
    <property type="match status" value="1"/>
</dbReference>
<keyword evidence="4 7" id="KW-0812">Transmembrane</keyword>
<feature type="transmembrane region" description="Helical" evidence="7">
    <location>
        <begin position="304"/>
        <end position="328"/>
    </location>
</feature>
<keyword evidence="10" id="KW-1185">Reference proteome</keyword>
<dbReference type="PANTHER" id="PTHR23517">
    <property type="entry name" value="RESISTANCE PROTEIN MDTM, PUTATIVE-RELATED-RELATED"/>
    <property type="match status" value="1"/>
</dbReference>
<feature type="transmembrane region" description="Helical" evidence="7">
    <location>
        <begin position="140"/>
        <end position="161"/>
    </location>
</feature>
<feature type="transmembrane region" description="Helical" evidence="7">
    <location>
        <begin position="81"/>
        <end position="100"/>
    </location>
</feature>
<evidence type="ECO:0000256" key="2">
    <source>
        <dbReference type="ARBA" id="ARBA00022448"/>
    </source>
</evidence>
<dbReference type="GO" id="GO:0005886">
    <property type="term" value="C:plasma membrane"/>
    <property type="evidence" value="ECO:0007669"/>
    <property type="project" value="UniProtKB-SubCell"/>
</dbReference>
<dbReference type="InterPro" id="IPR036259">
    <property type="entry name" value="MFS_trans_sf"/>
</dbReference>
<evidence type="ECO:0000256" key="7">
    <source>
        <dbReference type="SAM" id="Phobius"/>
    </source>
</evidence>
<feature type="transmembrane region" description="Helical" evidence="7">
    <location>
        <begin position="211"/>
        <end position="238"/>
    </location>
</feature>
<dbReference type="InterPro" id="IPR020846">
    <property type="entry name" value="MFS_dom"/>
</dbReference>
<keyword evidence="2" id="KW-0813">Transport</keyword>
<dbReference type="PROSITE" id="PS50850">
    <property type="entry name" value="MFS"/>
    <property type="match status" value="1"/>
</dbReference>
<organism evidence="9 10">
    <name type="scientific">Streptosporangium subroseum</name>
    <dbReference type="NCBI Taxonomy" id="106412"/>
    <lineage>
        <taxon>Bacteria</taxon>
        <taxon>Bacillati</taxon>
        <taxon>Actinomycetota</taxon>
        <taxon>Actinomycetes</taxon>
        <taxon>Streptosporangiales</taxon>
        <taxon>Streptosporangiaceae</taxon>
        <taxon>Streptosporangium</taxon>
    </lineage>
</organism>
<name>A0A239J002_9ACTN</name>
<dbReference type="InterPro" id="IPR050171">
    <property type="entry name" value="MFS_Transporters"/>
</dbReference>
<feature type="transmembrane region" description="Helical" evidence="7">
    <location>
        <begin position="167"/>
        <end position="190"/>
    </location>
</feature>
<evidence type="ECO:0000256" key="1">
    <source>
        <dbReference type="ARBA" id="ARBA00004651"/>
    </source>
</evidence>
<feature type="transmembrane region" description="Helical" evidence="7">
    <location>
        <begin position="340"/>
        <end position="362"/>
    </location>
</feature>
<comment type="subcellular location">
    <subcellularLocation>
        <location evidence="1">Cell membrane</location>
        <topology evidence="1">Multi-pass membrane protein</topology>
    </subcellularLocation>
</comment>
<dbReference type="InterPro" id="IPR011701">
    <property type="entry name" value="MFS"/>
</dbReference>
<gene>
    <name evidence="9" type="ORF">SAMN05216276_102158</name>
</gene>
<feature type="transmembrane region" description="Helical" evidence="7">
    <location>
        <begin position="374"/>
        <end position="396"/>
    </location>
</feature>
<feature type="transmembrane region" description="Helical" evidence="7">
    <location>
        <begin position="16"/>
        <end position="37"/>
    </location>
</feature>
<feature type="transmembrane region" description="Helical" evidence="7">
    <location>
        <begin position="106"/>
        <end position="128"/>
    </location>
</feature>
<keyword evidence="3" id="KW-1003">Cell membrane</keyword>
<evidence type="ECO:0000256" key="5">
    <source>
        <dbReference type="ARBA" id="ARBA00022989"/>
    </source>
</evidence>
<feature type="transmembrane region" description="Helical" evidence="7">
    <location>
        <begin position="278"/>
        <end position="298"/>
    </location>
</feature>
<protein>
    <submittedName>
        <fullName evidence="9">Predicted arabinose efflux permease, MFS family</fullName>
    </submittedName>
</protein>
<reference evidence="9 10" key="1">
    <citation type="submission" date="2017-06" db="EMBL/GenBank/DDBJ databases">
        <authorList>
            <person name="Kim H.J."/>
            <person name="Triplett B.A."/>
        </authorList>
    </citation>
    <scope>NUCLEOTIDE SEQUENCE [LARGE SCALE GENOMIC DNA]</scope>
    <source>
        <strain evidence="9 10">CGMCC 4.2132</strain>
    </source>
</reference>
<proteinExistence type="predicted"/>
<evidence type="ECO:0000256" key="6">
    <source>
        <dbReference type="ARBA" id="ARBA00023136"/>
    </source>
</evidence>
<sequence length="409" mass="41909">MALVTRTFRLGRGGTFWSAAAVLMLCLWSSGAPSVLYPLYAAQWHLPQVVITSVFGAYPLALLVVLLFFGGLSDGIGRRRAMLLGIVFIGLSSVVFALAPNVGFLFAGRVMQGIGTGVALGAASAALVENNTSGNARFPSSLATISTSAGLALAVFLSGLLAQLAPLPLVLSFAVLFLLSAAAYALTWMTPDDAGAGRPRWKPQGLHLPGGILRVFIVSTLSVSVAYSCGAIFLSLGAQMARQLTGTTNLLVIGAVLSTSAVSIGVTALFLSRVHAHLAVVAGGIVSMVALALMAVAATTGSLAVLLLWCVVGGIGYSFAFTGGLSLINRTAPASHRGATLSLLYLFSYLLQAATAIGAGQLATSLGLDRAMELVAPLVGFLCVAAIVLAVVDLLARRRIAREAAPVLA</sequence>
<dbReference type="Gene3D" id="1.20.1250.20">
    <property type="entry name" value="MFS general substrate transporter like domains"/>
    <property type="match status" value="1"/>
</dbReference>
<keyword evidence="6 7" id="KW-0472">Membrane</keyword>
<keyword evidence="5 7" id="KW-1133">Transmembrane helix</keyword>
<accession>A0A239J002</accession>
<dbReference type="Proteomes" id="UP000198282">
    <property type="component" value="Unassembled WGS sequence"/>
</dbReference>
<evidence type="ECO:0000313" key="9">
    <source>
        <dbReference type="EMBL" id="SNS99376.1"/>
    </source>
</evidence>
<evidence type="ECO:0000256" key="3">
    <source>
        <dbReference type="ARBA" id="ARBA00022475"/>
    </source>
</evidence>